<feature type="compositionally biased region" description="Polar residues" evidence="1">
    <location>
        <begin position="26"/>
        <end position="42"/>
    </location>
</feature>
<name>S4PU52_9NEOP</name>
<dbReference type="AlphaFoldDB" id="S4PU52"/>
<accession>S4PU52</accession>
<evidence type="ECO:0000256" key="1">
    <source>
        <dbReference type="SAM" id="MobiDB-lite"/>
    </source>
</evidence>
<feature type="compositionally biased region" description="Basic and acidic residues" evidence="1">
    <location>
        <begin position="1"/>
        <end position="12"/>
    </location>
</feature>
<feature type="region of interest" description="Disordered" evidence="1">
    <location>
        <begin position="1"/>
        <end position="94"/>
    </location>
</feature>
<feature type="non-terminal residue" evidence="2">
    <location>
        <position position="1"/>
    </location>
</feature>
<feature type="compositionally biased region" description="Low complexity" evidence="1">
    <location>
        <begin position="44"/>
        <end position="60"/>
    </location>
</feature>
<dbReference type="EMBL" id="GAIX01010893">
    <property type="protein sequence ID" value="JAA81667.1"/>
    <property type="molecule type" value="Transcribed_RNA"/>
</dbReference>
<sequence>TPVVPKEQKVESRTNLPCSTIPDFATENQPAQRQNDANSVQLEQPHFPSQPSSSSSWFSPVNDSRFMGIPPQGSSAVIPPPPMFSNIPRRDSQT</sequence>
<reference evidence="2" key="1">
    <citation type="journal article" date="2013" name="BMC Genomics">
        <title>Unscrambling butterfly oogenesis.</title>
        <authorList>
            <person name="Carter J.M."/>
            <person name="Baker S.C."/>
            <person name="Pink R."/>
            <person name="Carter D.R."/>
            <person name="Collins A."/>
            <person name="Tomlin J."/>
            <person name="Gibbs M."/>
            <person name="Breuker C.J."/>
        </authorList>
    </citation>
    <scope>NUCLEOTIDE SEQUENCE</scope>
    <source>
        <tissue evidence="2">Ovary</tissue>
    </source>
</reference>
<reference evidence="2" key="2">
    <citation type="submission" date="2013-05" db="EMBL/GenBank/DDBJ databases">
        <authorList>
            <person name="Carter J.-M."/>
            <person name="Baker S.C."/>
            <person name="Pink R."/>
            <person name="Carter D.R.F."/>
            <person name="Collins A."/>
            <person name="Tomlin J."/>
            <person name="Gibbs M."/>
            <person name="Breuker C.J."/>
        </authorList>
    </citation>
    <scope>NUCLEOTIDE SEQUENCE</scope>
    <source>
        <tissue evidence="2">Ovary</tissue>
    </source>
</reference>
<protein>
    <submittedName>
        <fullName evidence="2">Uncharacterized protein</fullName>
    </submittedName>
</protein>
<feature type="non-terminal residue" evidence="2">
    <location>
        <position position="94"/>
    </location>
</feature>
<organism evidence="2">
    <name type="scientific">Pararge aegeria</name>
    <name type="common">speckled wood butterfly</name>
    <dbReference type="NCBI Taxonomy" id="116150"/>
    <lineage>
        <taxon>Eukaryota</taxon>
        <taxon>Metazoa</taxon>
        <taxon>Ecdysozoa</taxon>
        <taxon>Arthropoda</taxon>
        <taxon>Hexapoda</taxon>
        <taxon>Insecta</taxon>
        <taxon>Pterygota</taxon>
        <taxon>Neoptera</taxon>
        <taxon>Endopterygota</taxon>
        <taxon>Lepidoptera</taxon>
        <taxon>Glossata</taxon>
        <taxon>Ditrysia</taxon>
        <taxon>Papilionoidea</taxon>
        <taxon>Nymphalidae</taxon>
        <taxon>Satyrinae</taxon>
        <taxon>Satyrini</taxon>
        <taxon>Parargina</taxon>
        <taxon>Pararge</taxon>
    </lineage>
</organism>
<evidence type="ECO:0000313" key="2">
    <source>
        <dbReference type="EMBL" id="JAA81667.1"/>
    </source>
</evidence>
<proteinExistence type="predicted"/>